<keyword evidence="5" id="KW-1185">Reference proteome</keyword>
<feature type="domain" description="4'-phosphopantetheinyl transferase" evidence="3">
    <location>
        <begin position="77"/>
        <end position="152"/>
    </location>
</feature>
<dbReference type="AlphaFoldDB" id="A0A0G4K8F4"/>
<sequence length="203" mass="24174">MTYLEYSFNDNENRADARKNLENLILSMSENHYNKNNLIIEREENKKPYFKNENSLYFNGTHTSELFAVVMSNEYNVGIDAEKIRERDYFAIAKEYFYKSEIEYLKNTHKLEIDFFTIWTIKEAYIKMLGKTIFDIKNSVEVDLIEREVRNADNLFFASFILDDSYIISICFDTKNEVDLNVQDFNLNMLFAYPTLPNININM</sequence>
<reference evidence="5" key="1">
    <citation type="submission" date="2015-04" db="EMBL/GenBank/DDBJ databases">
        <authorList>
            <person name="Mushtaq Mamoona"/>
        </authorList>
    </citation>
    <scope>NUCLEOTIDE SEQUENCE [LARGE SCALE GENOMIC DNA]</scope>
    <source>
        <strain evidence="5">AN4859/03</strain>
    </source>
</reference>
<gene>
    <name evidence="4" type="ORF">BRSU_1948</name>
</gene>
<dbReference type="GO" id="GO:0000287">
    <property type="term" value="F:magnesium ion binding"/>
    <property type="evidence" value="ECO:0007669"/>
    <property type="project" value="InterPro"/>
</dbReference>
<keyword evidence="2 4" id="KW-0808">Transferase</keyword>
<protein>
    <submittedName>
        <fullName evidence="4">Phosphopantetheinyl transferase</fullName>
    </submittedName>
</protein>
<dbReference type="RefSeq" id="WP_048595097.1">
    <property type="nucleotide sequence ID" value="NZ_CVLB01000001.1"/>
</dbReference>
<dbReference type="PANTHER" id="PTHR12215">
    <property type="entry name" value="PHOSPHOPANTETHEINE TRANSFERASE"/>
    <property type="match status" value="1"/>
</dbReference>
<dbReference type="Gene3D" id="3.90.470.20">
    <property type="entry name" value="4'-phosphopantetheinyl transferase domain"/>
    <property type="match status" value="1"/>
</dbReference>
<dbReference type="EMBL" id="CVLB01000001">
    <property type="protein sequence ID" value="CRF34213.1"/>
    <property type="molecule type" value="Genomic_DNA"/>
</dbReference>
<evidence type="ECO:0000256" key="1">
    <source>
        <dbReference type="ARBA" id="ARBA00010990"/>
    </source>
</evidence>
<accession>A0A0G4K8F4</accession>
<dbReference type="GO" id="GO:0019878">
    <property type="term" value="P:lysine biosynthetic process via aminoadipic acid"/>
    <property type="evidence" value="ECO:0007669"/>
    <property type="project" value="TreeGrafter"/>
</dbReference>
<dbReference type="SUPFAM" id="SSF56214">
    <property type="entry name" value="4'-phosphopantetheinyl transferase"/>
    <property type="match status" value="2"/>
</dbReference>
<dbReference type="InterPro" id="IPR037143">
    <property type="entry name" value="4-PPantetheinyl_Trfase_dom_sf"/>
</dbReference>
<dbReference type="InterPro" id="IPR050559">
    <property type="entry name" value="P-Pant_transferase_sf"/>
</dbReference>
<comment type="similarity">
    <text evidence="1">Belongs to the P-Pant transferase superfamily. Gsp/Sfp/HetI/AcpT family.</text>
</comment>
<evidence type="ECO:0000259" key="3">
    <source>
        <dbReference type="Pfam" id="PF01648"/>
    </source>
</evidence>
<dbReference type="GO" id="GO:0005829">
    <property type="term" value="C:cytosol"/>
    <property type="evidence" value="ECO:0007669"/>
    <property type="project" value="TreeGrafter"/>
</dbReference>
<dbReference type="Pfam" id="PF01648">
    <property type="entry name" value="ACPS"/>
    <property type="match status" value="1"/>
</dbReference>
<evidence type="ECO:0000256" key="2">
    <source>
        <dbReference type="ARBA" id="ARBA00022679"/>
    </source>
</evidence>
<evidence type="ECO:0000313" key="4">
    <source>
        <dbReference type="EMBL" id="CRF34213.1"/>
    </source>
</evidence>
<organism evidence="4 5">
    <name type="scientific">Brachyspira suanatina</name>
    <dbReference type="NCBI Taxonomy" id="381802"/>
    <lineage>
        <taxon>Bacteria</taxon>
        <taxon>Pseudomonadati</taxon>
        <taxon>Spirochaetota</taxon>
        <taxon>Spirochaetia</taxon>
        <taxon>Brachyspirales</taxon>
        <taxon>Brachyspiraceae</taxon>
        <taxon>Brachyspira</taxon>
    </lineage>
</organism>
<dbReference type="InterPro" id="IPR008278">
    <property type="entry name" value="4-PPantetheinyl_Trfase_dom"/>
</dbReference>
<dbReference type="GO" id="GO:0008897">
    <property type="term" value="F:holo-[acyl-carrier-protein] synthase activity"/>
    <property type="evidence" value="ECO:0007669"/>
    <property type="project" value="InterPro"/>
</dbReference>
<evidence type="ECO:0000313" key="5">
    <source>
        <dbReference type="Proteomes" id="UP000043763"/>
    </source>
</evidence>
<proteinExistence type="inferred from homology"/>
<name>A0A0G4K8F4_9SPIR</name>
<dbReference type="OrthoDB" id="9808281at2"/>
<dbReference type="PANTHER" id="PTHR12215:SF10">
    <property type="entry name" value="L-AMINOADIPATE-SEMIALDEHYDE DEHYDROGENASE-PHOSPHOPANTETHEINYL TRANSFERASE"/>
    <property type="match status" value="1"/>
</dbReference>
<dbReference type="Proteomes" id="UP000043763">
    <property type="component" value="Unassembled WGS sequence"/>
</dbReference>